<dbReference type="Proteomes" id="UP001497480">
    <property type="component" value="Unassembled WGS sequence"/>
</dbReference>
<feature type="region of interest" description="Disordered" evidence="1">
    <location>
        <begin position="61"/>
        <end position="177"/>
    </location>
</feature>
<sequence>MGKQFLMIPSITKRGLETMLEQMKGTGAMTGLAMLTVSWQSVSKSKQCRLIPPNNVGPYAPPNGYAPPNNAGGFPPNNLSFPPPISGRYPPNNAGGYPPDNASRYAPPHNASGSYPPPPPPPPNSGYGPSGGFPQNNYTCNIGGVPPNAGWSNTTPNRDYPPPTLGGPTAGNPYSTT</sequence>
<evidence type="ECO:0000256" key="1">
    <source>
        <dbReference type="SAM" id="MobiDB-lite"/>
    </source>
</evidence>
<name>A0AAV1XZ81_LUPLU</name>
<protein>
    <submittedName>
        <fullName evidence="2">Uncharacterized protein</fullName>
    </submittedName>
</protein>
<evidence type="ECO:0000313" key="3">
    <source>
        <dbReference type="Proteomes" id="UP001497480"/>
    </source>
</evidence>
<feature type="compositionally biased region" description="Pro residues" evidence="1">
    <location>
        <begin position="115"/>
        <end position="124"/>
    </location>
</feature>
<proteinExistence type="predicted"/>
<keyword evidence="3" id="KW-1185">Reference proteome</keyword>
<comment type="caution">
    <text evidence="2">The sequence shown here is derived from an EMBL/GenBank/DDBJ whole genome shotgun (WGS) entry which is preliminary data.</text>
</comment>
<organism evidence="2 3">
    <name type="scientific">Lupinus luteus</name>
    <name type="common">European yellow lupine</name>
    <dbReference type="NCBI Taxonomy" id="3873"/>
    <lineage>
        <taxon>Eukaryota</taxon>
        <taxon>Viridiplantae</taxon>
        <taxon>Streptophyta</taxon>
        <taxon>Embryophyta</taxon>
        <taxon>Tracheophyta</taxon>
        <taxon>Spermatophyta</taxon>
        <taxon>Magnoliopsida</taxon>
        <taxon>eudicotyledons</taxon>
        <taxon>Gunneridae</taxon>
        <taxon>Pentapetalae</taxon>
        <taxon>rosids</taxon>
        <taxon>fabids</taxon>
        <taxon>Fabales</taxon>
        <taxon>Fabaceae</taxon>
        <taxon>Papilionoideae</taxon>
        <taxon>50 kb inversion clade</taxon>
        <taxon>genistoids sensu lato</taxon>
        <taxon>core genistoids</taxon>
        <taxon>Genisteae</taxon>
        <taxon>Lupinus</taxon>
    </lineage>
</organism>
<reference evidence="2 3" key="1">
    <citation type="submission" date="2024-03" db="EMBL/GenBank/DDBJ databases">
        <authorList>
            <person name="Martinez-Hernandez J."/>
        </authorList>
    </citation>
    <scope>NUCLEOTIDE SEQUENCE [LARGE SCALE GENOMIC DNA]</scope>
</reference>
<evidence type="ECO:0000313" key="2">
    <source>
        <dbReference type="EMBL" id="CAL0326263.1"/>
    </source>
</evidence>
<accession>A0AAV1XZ81</accession>
<gene>
    <name evidence="2" type="ORF">LLUT_LOCUS27323</name>
</gene>
<dbReference type="AlphaFoldDB" id="A0AAV1XZ81"/>
<dbReference type="EMBL" id="CAXHTB010000019">
    <property type="protein sequence ID" value="CAL0326263.1"/>
    <property type="molecule type" value="Genomic_DNA"/>
</dbReference>
<feature type="compositionally biased region" description="Low complexity" evidence="1">
    <location>
        <begin position="66"/>
        <end position="78"/>
    </location>
</feature>